<name>X1RJX3_9ZZZZ</name>
<dbReference type="Pfam" id="PF04734">
    <property type="entry name" value="Ceramidase_alk"/>
    <property type="match status" value="1"/>
</dbReference>
<feature type="domain" description="Neutral/alkaline non-lysosomal ceramidase N-terminal" evidence="1">
    <location>
        <begin position="11"/>
        <end position="157"/>
    </location>
</feature>
<proteinExistence type="predicted"/>
<dbReference type="AlphaFoldDB" id="X1RJX3"/>
<evidence type="ECO:0000259" key="1">
    <source>
        <dbReference type="Pfam" id="PF04734"/>
    </source>
</evidence>
<reference evidence="2" key="1">
    <citation type="journal article" date="2014" name="Front. Microbiol.">
        <title>High frequency of phylogenetically diverse reductive dehalogenase-homologous genes in deep subseafloor sedimentary metagenomes.</title>
        <authorList>
            <person name="Kawai M."/>
            <person name="Futagami T."/>
            <person name="Toyoda A."/>
            <person name="Takaki Y."/>
            <person name="Nishi S."/>
            <person name="Hori S."/>
            <person name="Arai W."/>
            <person name="Tsubouchi T."/>
            <person name="Morono Y."/>
            <person name="Uchiyama I."/>
            <person name="Ito T."/>
            <person name="Fujiyama A."/>
            <person name="Inagaki F."/>
            <person name="Takami H."/>
        </authorList>
    </citation>
    <scope>NUCLEOTIDE SEQUENCE</scope>
    <source>
        <strain evidence="2">Expedition CK06-06</strain>
    </source>
</reference>
<accession>X1RJX3</accession>
<dbReference type="InterPro" id="IPR031329">
    <property type="entry name" value="NEUT/ALK_ceramidase_N"/>
</dbReference>
<organism evidence="2">
    <name type="scientific">marine sediment metagenome</name>
    <dbReference type="NCBI Taxonomy" id="412755"/>
    <lineage>
        <taxon>unclassified sequences</taxon>
        <taxon>metagenomes</taxon>
        <taxon>ecological metagenomes</taxon>
    </lineage>
</organism>
<comment type="caution">
    <text evidence="2">The sequence shown here is derived from an EMBL/GenBank/DDBJ whole genome shotgun (WGS) entry which is preliminary data.</text>
</comment>
<dbReference type="EMBL" id="BARW01014879">
    <property type="protein sequence ID" value="GAI81042.1"/>
    <property type="molecule type" value="Genomic_DNA"/>
</dbReference>
<sequence>MNCLVKGRLNVGIASVNITPPLGIEIAGYCFGPSVGVLDELYAKALVLESDGAPESRIVIVTTDLIGFGFDITERIRAGIKKEIGVIKDHLLLCGSHTHSGPSTSDKSMAWTKVDEDYKTCLAKKVVGVAAWAVRELAPAKIGFGKGHVDTISNNRVYRWKYKEDRSIDPEVGVIRI</sequence>
<gene>
    <name evidence="2" type="ORF">S12H4_26256</name>
</gene>
<evidence type="ECO:0000313" key="2">
    <source>
        <dbReference type="EMBL" id="GAI81042.1"/>
    </source>
</evidence>
<feature type="non-terminal residue" evidence="2">
    <location>
        <position position="177"/>
    </location>
</feature>
<protein>
    <recommendedName>
        <fullName evidence="1">Neutral/alkaline non-lysosomal ceramidase N-terminal domain-containing protein</fullName>
    </recommendedName>
</protein>